<evidence type="ECO:0000256" key="8">
    <source>
        <dbReference type="RuleBase" id="RU361233"/>
    </source>
</evidence>
<keyword evidence="5 8" id="KW-0812">Transmembrane</keyword>
<comment type="subcellular location">
    <subcellularLocation>
        <location evidence="1 8">Cell membrane</location>
        <topology evidence="1 8">Multi-pass membrane protein</topology>
    </subcellularLocation>
</comment>
<evidence type="ECO:0000256" key="7">
    <source>
        <dbReference type="ARBA" id="ARBA00023136"/>
    </source>
</evidence>
<dbReference type="EMBL" id="MVGT01001064">
    <property type="protein sequence ID" value="OVA14117.1"/>
    <property type="molecule type" value="Genomic_DNA"/>
</dbReference>
<evidence type="ECO:0000256" key="5">
    <source>
        <dbReference type="ARBA" id="ARBA00022692"/>
    </source>
</evidence>
<feature type="transmembrane region" description="Helical" evidence="8">
    <location>
        <begin position="157"/>
        <end position="181"/>
    </location>
</feature>
<keyword evidence="4 8" id="KW-1003">Cell membrane</keyword>
<dbReference type="AlphaFoldDB" id="A0A200QUH8"/>
<sequence>MARESPIILYPPQDSLPTPSPFSISFSVASTRLSSQPSFRFYNLFLRFFALIFSFISTITLACPSPQKGNDEPSTFLNYPELMYCFITAMLASIYSAYQLFKGVCDISYRGRFISDKTSDYTSFILDQLVAYLLISSSSVSVLAIDRIVRTSPLRKAVIVSSIMAYIAFFVVAICALLSGYENLLAYKL</sequence>
<evidence type="ECO:0000313" key="11">
    <source>
        <dbReference type="Proteomes" id="UP000195402"/>
    </source>
</evidence>
<keyword evidence="11" id="KW-1185">Reference proteome</keyword>
<evidence type="ECO:0000256" key="6">
    <source>
        <dbReference type="ARBA" id="ARBA00022989"/>
    </source>
</evidence>
<evidence type="ECO:0000256" key="4">
    <source>
        <dbReference type="ARBA" id="ARBA00022475"/>
    </source>
</evidence>
<accession>A0A200QUH8</accession>
<proteinExistence type="inferred from homology"/>
<keyword evidence="6 8" id="KW-1133">Transmembrane helix</keyword>
<name>A0A200QUH8_MACCD</name>
<dbReference type="OrthoDB" id="1869498at2759"/>
<reference evidence="10 11" key="1">
    <citation type="journal article" date="2017" name="Mol. Plant">
        <title>The Genome of Medicinal Plant Macleaya cordata Provides New Insights into Benzylisoquinoline Alkaloids Metabolism.</title>
        <authorList>
            <person name="Liu X."/>
            <person name="Liu Y."/>
            <person name="Huang P."/>
            <person name="Ma Y."/>
            <person name="Qing Z."/>
            <person name="Tang Q."/>
            <person name="Cao H."/>
            <person name="Cheng P."/>
            <person name="Zheng Y."/>
            <person name="Yuan Z."/>
            <person name="Zhou Y."/>
            <person name="Liu J."/>
            <person name="Tang Z."/>
            <person name="Zhuo Y."/>
            <person name="Zhang Y."/>
            <person name="Yu L."/>
            <person name="Huang J."/>
            <person name="Yang P."/>
            <person name="Peng Q."/>
            <person name="Zhang J."/>
            <person name="Jiang W."/>
            <person name="Zhang Z."/>
            <person name="Lin K."/>
            <person name="Ro D.K."/>
            <person name="Chen X."/>
            <person name="Xiong X."/>
            <person name="Shang Y."/>
            <person name="Huang S."/>
            <person name="Zeng J."/>
        </authorList>
    </citation>
    <scope>NUCLEOTIDE SEQUENCE [LARGE SCALE GENOMIC DNA]</scope>
    <source>
        <strain evidence="11">cv. BLH2017</strain>
        <tissue evidence="10">Root</tissue>
    </source>
</reference>
<keyword evidence="7 8" id="KW-0472">Membrane</keyword>
<feature type="transmembrane region" description="Helical" evidence="8">
    <location>
        <begin position="82"/>
        <end position="101"/>
    </location>
</feature>
<comment type="subunit">
    <text evidence="3 8">Homodimer and heterodimers.</text>
</comment>
<evidence type="ECO:0000259" key="9">
    <source>
        <dbReference type="Pfam" id="PF04535"/>
    </source>
</evidence>
<dbReference type="InParanoid" id="A0A200QUH8"/>
<evidence type="ECO:0000256" key="3">
    <source>
        <dbReference type="ARBA" id="ARBA00011489"/>
    </source>
</evidence>
<dbReference type="PANTHER" id="PTHR33573">
    <property type="entry name" value="CASP-LIKE PROTEIN 4A4"/>
    <property type="match status" value="1"/>
</dbReference>
<dbReference type="OMA" id="VAIAWIQ"/>
<feature type="domain" description="Casparian strip membrane protein" evidence="9">
    <location>
        <begin position="38"/>
        <end position="143"/>
    </location>
</feature>
<dbReference type="PANTHER" id="PTHR33573:SF15">
    <property type="entry name" value="CASP-LIKE PROTEIN 4A4"/>
    <property type="match status" value="1"/>
</dbReference>
<evidence type="ECO:0000313" key="10">
    <source>
        <dbReference type="EMBL" id="OVA14117.1"/>
    </source>
</evidence>
<gene>
    <name evidence="10" type="ORF">BVC80_1787g207</name>
</gene>
<comment type="caution">
    <text evidence="10">The sequence shown here is derived from an EMBL/GenBank/DDBJ whole genome shotgun (WGS) entry which is preliminary data.</text>
</comment>
<dbReference type="GO" id="GO:0005886">
    <property type="term" value="C:plasma membrane"/>
    <property type="evidence" value="ECO:0007669"/>
    <property type="project" value="UniProtKB-SubCell"/>
</dbReference>
<evidence type="ECO:0000256" key="1">
    <source>
        <dbReference type="ARBA" id="ARBA00004651"/>
    </source>
</evidence>
<dbReference type="InterPro" id="IPR006702">
    <property type="entry name" value="CASP_dom"/>
</dbReference>
<protein>
    <recommendedName>
        <fullName evidence="8">CASP-like protein</fullName>
    </recommendedName>
</protein>
<feature type="transmembrane region" description="Helical" evidence="8">
    <location>
        <begin position="41"/>
        <end position="62"/>
    </location>
</feature>
<comment type="similarity">
    <text evidence="2 8">Belongs to the Casparian strip membrane proteins (CASP) family.</text>
</comment>
<organism evidence="10 11">
    <name type="scientific">Macleaya cordata</name>
    <name type="common">Five-seeded plume-poppy</name>
    <name type="synonym">Bocconia cordata</name>
    <dbReference type="NCBI Taxonomy" id="56857"/>
    <lineage>
        <taxon>Eukaryota</taxon>
        <taxon>Viridiplantae</taxon>
        <taxon>Streptophyta</taxon>
        <taxon>Embryophyta</taxon>
        <taxon>Tracheophyta</taxon>
        <taxon>Spermatophyta</taxon>
        <taxon>Magnoliopsida</taxon>
        <taxon>Ranunculales</taxon>
        <taxon>Papaveraceae</taxon>
        <taxon>Papaveroideae</taxon>
        <taxon>Macleaya</taxon>
    </lineage>
</organism>
<dbReference type="Pfam" id="PF04535">
    <property type="entry name" value="CASP_dom"/>
    <property type="match status" value="1"/>
</dbReference>
<dbReference type="Proteomes" id="UP000195402">
    <property type="component" value="Unassembled WGS sequence"/>
</dbReference>
<feature type="transmembrane region" description="Helical" evidence="8">
    <location>
        <begin position="121"/>
        <end position="145"/>
    </location>
</feature>
<evidence type="ECO:0000256" key="2">
    <source>
        <dbReference type="ARBA" id="ARBA00007651"/>
    </source>
</evidence>